<dbReference type="EMBL" id="BGZK01001484">
    <property type="protein sequence ID" value="GBP80824.1"/>
    <property type="molecule type" value="Genomic_DNA"/>
</dbReference>
<dbReference type="AlphaFoldDB" id="A0A4C1Z1A7"/>
<sequence length="268" mass="29661">MISIRHYIFSSTETKNSSTPSGRGRARPRADISINKCPVTRGRDDATVVSSVIKCPLHATPTSPRNKLRQNLNTRKPLDTPAFAPSRSEMFCAVRRRHATVSKCLLRKQQMYVRSTKLSPPPMGTRNREESPVLCRPFRKELDIRCINHKNGYIASCKIAINQAIAFGGIAGPYRLELSGATHPLYKVIGFTLRQPITRAGLYGYPVCIIHVPTQSLLCTPLLAVRTPLSSAIDHSSYKIPEKNVIKCAVRIPDLEESATSVDNGRAA</sequence>
<organism evidence="1 2">
    <name type="scientific">Eumeta variegata</name>
    <name type="common">Bagworm moth</name>
    <name type="synonym">Eumeta japonica</name>
    <dbReference type="NCBI Taxonomy" id="151549"/>
    <lineage>
        <taxon>Eukaryota</taxon>
        <taxon>Metazoa</taxon>
        <taxon>Ecdysozoa</taxon>
        <taxon>Arthropoda</taxon>
        <taxon>Hexapoda</taxon>
        <taxon>Insecta</taxon>
        <taxon>Pterygota</taxon>
        <taxon>Neoptera</taxon>
        <taxon>Endopterygota</taxon>
        <taxon>Lepidoptera</taxon>
        <taxon>Glossata</taxon>
        <taxon>Ditrysia</taxon>
        <taxon>Tineoidea</taxon>
        <taxon>Psychidae</taxon>
        <taxon>Oiketicinae</taxon>
        <taxon>Eumeta</taxon>
    </lineage>
</organism>
<name>A0A4C1Z1A7_EUMVA</name>
<accession>A0A4C1Z1A7</accession>
<gene>
    <name evidence="1" type="ORF">EVAR_99919_1</name>
</gene>
<comment type="caution">
    <text evidence="1">The sequence shown here is derived from an EMBL/GenBank/DDBJ whole genome shotgun (WGS) entry which is preliminary data.</text>
</comment>
<evidence type="ECO:0000313" key="1">
    <source>
        <dbReference type="EMBL" id="GBP80824.1"/>
    </source>
</evidence>
<protein>
    <submittedName>
        <fullName evidence="1">Uncharacterized protein</fullName>
    </submittedName>
</protein>
<dbReference type="Proteomes" id="UP000299102">
    <property type="component" value="Unassembled WGS sequence"/>
</dbReference>
<reference evidence="1 2" key="1">
    <citation type="journal article" date="2019" name="Commun. Biol.">
        <title>The bagworm genome reveals a unique fibroin gene that provides high tensile strength.</title>
        <authorList>
            <person name="Kono N."/>
            <person name="Nakamura H."/>
            <person name="Ohtoshi R."/>
            <person name="Tomita M."/>
            <person name="Numata K."/>
            <person name="Arakawa K."/>
        </authorList>
    </citation>
    <scope>NUCLEOTIDE SEQUENCE [LARGE SCALE GENOMIC DNA]</scope>
</reference>
<evidence type="ECO:0000313" key="2">
    <source>
        <dbReference type="Proteomes" id="UP000299102"/>
    </source>
</evidence>
<keyword evidence="2" id="KW-1185">Reference proteome</keyword>
<proteinExistence type="predicted"/>